<comment type="caution">
    <text evidence="1">The sequence shown here is derived from an EMBL/GenBank/DDBJ whole genome shotgun (WGS) entry which is preliminary data.</text>
</comment>
<protein>
    <submittedName>
        <fullName evidence="1">Uncharacterized protein</fullName>
    </submittedName>
</protein>
<reference evidence="2" key="1">
    <citation type="journal article" date="2019" name="Nat. Commun.">
        <title>The genome of broomcorn millet.</title>
        <authorList>
            <person name="Zou C."/>
            <person name="Miki D."/>
            <person name="Li D."/>
            <person name="Tang Q."/>
            <person name="Xiao L."/>
            <person name="Rajput S."/>
            <person name="Deng P."/>
            <person name="Jia W."/>
            <person name="Huang R."/>
            <person name="Zhang M."/>
            <person name="Sun Y."/>
            <person name="Hu J."/>
            <person name="Fu X."/>
            <person name="Schnable P.S."/>
            <person name="Li F."/>
            <person name="Zhang H."/>
            <person name="Feng B."/>
            <person name="Zhu X."/>
            <person name="Liu R."/>
            <person name="Schnable J.C."/>
            <person name="Zhu J.-K."/>
            <person name="Zhang H."/>
        </authorList>
    </citation>
    <scope>NUCLEOTIDE SEQUENCE [LARGE SCALE GENOMIC DNA]</scope>
</reference>
<accession>A0A3L6PPQ3</accession>
<proteinExistence type="predicted"/>
<name>A0A3L6PPQ3_PANMI</name>
<gene>
    <name evidence="1" type="ORF">C2845_PM14G10630</name>
</gene>
<organism evidence="1 2">
    <name type="scientific">Panicum miliaceum</name>
    <name type="common">Proso millet</name>
    <name type="synonym">Broomcorn millet</name>
    <dbReference type="NCBI Taxonomy" id="4540"/>
    <lineage>
        <taxon>Eukaryota</taxon>
        <taxon>Viridiplantae</taxon>
        <taxon>Streptophyta</taxon>
        <taxon>Embryophyta</taxon>
        <taxon>Tracheophyta</taxon>
        <taxon>Spermatophyta</taxon>
        <taxon>Magnoliopsida</taxon>
        <taxon>Liliopsida</taxon>
        <taxon>Poales</taxon>
        <taxon>Poaceae</taxon>
        <taxon>PACMAD clade</taxon>
        <taxon>Panicoideae</taxon>
        <taxon>Panicodae</taxon>
        <taxon>Paniceae</taxon>
        <taxon>Panicinae</taxon>
        <taxon>Panicum</taxon>
        <taxon>Panicum sect. Panicum</taxon>
    </lineage>
</organism>
<evidence type="ECO:0000313" key="1">
    <source>
        <dbReference type="EMBL" id="RLM61814.1"/>
    </source>
</evidence>
<evidence type="ECO:0000313" key="2">
    <source>
        <dbReference type="Proteomes" id="UP000275267"/>
    </source>
</evidence>
<dbReference type="STRING" id="4540.A0A3L6PPQ3"/>
<sequence>MATVHKKFADANLIRCLGRVLQAAFLYVGFVCYSVQPPFGHVQRQSSESGTLLCLCRWYTASQLAHREDAEVAVQMVCAAQGSGDVMLVMFITKASITFESFLLSIRACRAVVSTSLV</sequence>
<dbReference type="AlphaFoldDB" id="A0A3L6PPQ3"/>
<keyword evidence="2" id="KW-1185">Reference proteome</keyword>
<dbReference type="Proteomes" id="UP000275267">
    <property type="component" value="Unassembled WGS sequence"/>
</dbReference>
<dbReference type="EMBL" id="PQIB02000016">
    <property type="protein sequence ID" value="RLM61814.1"/>
    <property type="molecule type" value="Genomic_DNA"/>
</dbReference>